<accession>B0VZ98</accession>
<reference evidence="4" key="2">
    <citation type="submission" date="2020-05" db="UniProtKB">
        <authorList>
            <consortium name="EnsemblMetazoa"/>
        </authorList>
    </citation>
    <scope>IDENTIFICATION</scope>
    <source>
        <strain evidence="4">JHB</strain>
    </source>
</reference>
<dbReference type="AlphaFoldDB" id="B0VZ98"/>
<dbReference type="Proteomes" id="UP000002320">
    <property type="component" value="Unassembled WGS sequence"/>
</dbReference>
<dbReference type="GO" id="GO:0016743">
    <property type="term" value="F:carboxyl- or carbamoyltransferase activity"/>
    <property type="evidence" value="ECO:0007669"/>
    <property type="project" value="InterPro"/>
</dbReference>
<dbReference type="GO" id="GO:0006520">
    <property type="term" value="P:amino acid metabolic process"/>
    <property type="evidence" value="ECO:0007669"/>
    <property type="project" value="InterPro"/>
</dbReference>
<evidence type="ECO:0000313" key="5">
    <source>
        <dbReference type="Proteomes" id="UP000002320"/>
    </source>
</evidence>
<dbReference type="VEuPathDB" id="VectorBase:CPIJ000035"/>
<evidence type="ECO:0000256" key="1">
    <source>
        <dbReference type="ARBA" id="ARBA00022679"/>
    </source>
</evidence>
<organism>
    <name type="scientific">Culex quinquefasciatus</name>
    <name type="common">Southern house mosquito</name>
    <name type="synonym">Culex pungens</name>
    <dbReference type="NCBI Taxonomy" id="7176"/>
    <lineage>
        <taxon>Eukaryota</taxon>
        <taxon>Metazoa</taxon>
        <taxon>Ecdysozoa</taxon>
        <taxon>Arthropoda</taxon>
        <taxon>Hexapoda</taxon>
        <taxon>Insecta</taxon>
        <taxon>Pterygota</taxon>
        <taxon>Neoptera</taxon>
        <taxon>Endopterygota</taxon>
        <taxon>Diptera</taxon>
        <taxon>Nematocera</taxon>
        <taxon>Culicoidea</taxon>
        <taxon>Culicidae</taxon>
        <taxon>Culicinae</taxon>
        <taxon>Culicini</taxon>
        <taxon>Culex</taxon>
        <taxon>Culex</taxon>
    </lineage>
</organism>
<dbReference type="InterPro" id="IPR006132">
    <property type="entry name" value="Asp/Orn_carbamoyltranf_P-bd"/>
</dbReference>
<evidence type="ECO:0000313" key="4">
    <source>
        <dbReference type="EnsemblMetazoa" id="CPIJ000035-PA"/>
    </source>
</evidence>
<gene>
    <name evidence="4" type="primary">6030804</name>
    <name evidence="3" type="ORF">CpipJ_CPIJ000035</name>
</gene>
<dbReference type="SUPFAM" id="SSF53671">
    <property type="entry name" value="Aspartate/ornithine carbamoyltransferase"/>
    <property type="match status" value="1"/>
</dbReference>
<dbReference type="Pfam" id="PF02729">
    <property type="entry name" value="OTCace_N"/>
    <property type="match status" value="1"/>
</dbReference>
<name>B0VZ98_CULQU</name>
<dbReference type="InterPro" id="IPR036901">
    <property type="entry name" value="Asp/Orn_carbamoylTrfase_sf"/>
</dbReference>
<dbReference type="OrthoDB" id="434at2759"/>
<keyword evidence="1 3" id="KW-0808">Transferase</keyword>
<dbReference type="STRING" id="7176.B0VZ98"/>
<dbReference type="GO" id="GO:0016597">
    <property type="term" value="F:amino acid binding"/>
    <property type="evidence" value="ECO:0007669"/>
    <property type="project" value="InterPro"/>
</dbReference>
<keyword evidence="5" id="KW-1185">Reference proteome</keyword>
<dbReference type="HOGENOM" id="CLU_1333095_0_0_1"/>
<dbReference type="KEGG" id="cqu:CpipJ_CPIJ000035"/>
<dbReference type="Gene3D" id="3.40.50.1370">
    <property type="entry name" value="Aspartate/ornithine carbamoyltransferase"/>
    <property type="match status" value="3"/>
</dbReference>
<dbReference type="PANTHER" id="PTHR45753">
    <property type="entry name" value="ORNITHINE CARBAMOYLTRANSFERASE, MITOCHONDRIAL"/>
    <property type="match status" value="1"/>
</dbReference>
<dbReference type="VEuPathDB" id="VectorBase:CQUJHB006119"/>
<dbReference type="EMBL" id="DS231813">
    <property type="protein sequence ID" value="EDS25658.1"/>
    <property type="molecule type" value="Genomic_DNA"/>
</dbReference>
<dbReference type="EnsemblMetazoa" id="CPIJ000035-RA">
    <property type="protein sequence ID" value="CPIJ000035-PA"/>
    <property type="gene ID" value="CPIJ000035"/>
</dbReference>
<dbReference type="PANTHER" id="PTHR45753:SF6">
    <property type="entry name" value="ASPARTATE CARBAMOYLTRANSFERASE"/>
    <property type="match status" value="1"/>
</dbReference>
<dbReference type="eggNOG" id="KOG0370">
    <property type="taxonomic scope" value="Eukaryota"/>
</dbReference>
<reference evidence="3" key="1">
    <citation type="submission" date="2007-03" db="EMBL/GenBank/DDBJ databases">
        <title>Annotation of Culex pipiens quinquefasciatus.</title>
        <authorList>
            <consortium name="The Broad Institute Genome Sequencing Platform"/>
            <person name="Atkinson P.W."/>
            <person name="Hemingway J."/>
            <person name="Christensen B.M."/>
            <person name="Higgs S."/>
            <person name="Kodira C."/>
            <person name="Hannick L."/>
            <person name="Megy K."/>
            <person name="O'Leary S."/>
            <person name="Pearson M."/>
            <person name="Haas B.J."/>
            <person name="Mauceli E."/>
            <person name="Wortman J.R."/>
            <person name="Lee N.H."/>
            <person name="Guigo R."/>
            <person name="Stanke M."/>
            <person name="Alvarado L."/>
            <person name="Amedeo P."/>
            <person name="Antoine C.H."/>
            <person name="Arensburger P."/>
            <person name="Bidwell S.L."/>
            <person name="Crawford M."/>
            <person name="Camaro F."/>
            <person name="Devon K."/>
            <person name="Engels R."/>
            <person name="Hammond M."/>
            <person name="Howarth C."/>
            <person name="Koehrsen M."/>
            <person name="Lawson D."/>
            <person name="Montgomery P."/>
            <person name="Nene V."/>
            <person name="Nusbaum C."/>
            <person name="Puiu D."/>
            <person name="Romero-Severson J."/>
            <person name="Severson D.W."/>
            <person name="Shumway M."/>
            <person name="Sisk P."/>
            <person name="Stolte C."/>
            <person name="Zeng Q."/>
            <person name="Eisenstadt E."/>
            <person name="Fraser-Liggett C."/>
            <person name="Strausberg R."/>
            <person name="Galagan J."/>
            <person name="Birren B."/>
            <person name="Collins F.H."/>
        </authorList>
    </citation>
    <scope>NUCLEOTIDE SEQUENCE [LARGE SCALE GENOMIC DNA]</scope>
    <source>
        <strain evidence="3">JHB</strain>
    </source>
</reference>
<protein>
    <submittedName>
        <fullName evidence="3 4">Aspartate carbamoyltransferase</fullName>
    </submittedName>
</protein>
<dbReference type="InParanoid" id="B0VZ98"/>
<proteinExistence type="predicted"/>
<evidence type="ECO:0000259" key="2">
    <source>
        <dbReference type="Pfam" id="PF02729"/>
    </source>
</evidence>
<feature type="domain" description="Aspartate/ornithine carbamoyltransferase carbamoyl-P binding" evidence="2">
    <location>
        <begin position="117"/>
        <end position="182"/>
    </location>
</feature>
<evidence type="ECO:0000313" key="3">
    <source>
        <dbReference type="EMBL" id="EDS25658.1"/>
    </source>
</evidence>
<sequence>MDLLTLRKIIPDTTRHYICENGHTNDVFFKLLASNESKSENYGKDVVLPAASLTPKERTMAGKHFLSVSMFSKKQLNEIFNVAQTMRARQHADQLQGRGGDAMSRRSRNLHGRNELLGQESEILEDSILVMAGYSDVVVLRHPEPGAVSKVAHHCRKPLINPGVGIVEHPTQALLEIFTIREEIGTVIGLTINIVRDWKHGRTMHS</sequence>